<feature type="compositionally biased region" description="Basic residues" evidence="1">
    <location>
        <begin position="209"/>
        <end position="218"/>
    </location>
</feature>
<feature type="region of interest" description="Disordered" evidence="1">
    <location>
        <begin position="194"/>
        <end position="222"/>
    </location>
</feature>
<dbReference type="EMBL" id="JABDTM020028363">
    <property type="protein sequence ID" value="KAH0809063.1"/>
    <property type="molecule type" value="Genomic_DNA"/>
</dbReference>
<feature type="compositionally biased region" description="Basic and acidic residues" evidence="1">
    <location>
        <begin position="359"/>
        <end position="370"/>
    </location>
</feature>
<sequence length="667" mass="74258">MMVEGVISHAALFGKPNLETIKKGKRARSHNFERTPETGFGYGFRKVTPNLWLSDDFPLSAVCRFFLEVGVTFPRPPNLVRGRDDSVGGLGIETGASECGLGLHRDARLNSRFANQCDERGMSREPRRPQKCQEMMSGLKDALIFVQSWKNEPVTAKLNEFKLTGNSDESILDFLHQKQHWRIINRALTREVRMTTGQRHPAPQPLRFGSRRRSHKSSPRFGSAARNFQKLQLFYKTRATPSGGGPPPPVRFSRERQSPTLLDLVTDLIRWDRGTLDCSLKRNVHTGLFFSGSGCSRNATNLPKSGATTNRKESFRFESEWGEMELIGGDSAAAAVHQGWKSGLIRPSRPEMSVYTAEKPTRDPAKENRVGGELTTGHSQKGLGQSSNWVESTVNPSYTYARVRRSVFSILRVCISGGLGQRRDQLGLGSLHLMKIQLNTSARLLLYPEIAAFFEKGEGAKCTPTQSRHQTNPEIKNSPTIIVFLQTSLRTLRYKIGAEMVVGGGGDAVLDTALRWARPRPSRALAMRRQQQQQCTHSRGVEIRGTSQVVCASYVPPASRRPPGDTNFICMPRALAHQSGILDNLMYDSPLSPRTPLVSPHSRSWCTRLLQKNHHAPADRRLFGQAAAEYAINLPNLGAPGIASWGPVDQVINETTKRQTLDRSHPI</sequence>
<feature type="compositionally biased region" description="Polar residues" evidence="1">
    <location>
        <begin position="376"/>
        <end position="388"/>
    </location>
</feature>
<evidence type="ECO:0000313" key="3">
    <source>
        <dbReference type="Proteomes" id="UP000719412"/>
    </source>
</evidence>
<accession>A0A8J6L7R1</accession>
<gene>
    <name evidence="2" type="ORF">GEV33_013728</name>
</gene>
<organism evidence="2 3">
    <name type="scientific">Tenebrio molitor</name>
    <name type="common">Yellow mealworm beetle</name>
    <dbReference type="NCBI Taxonomy" id="7067"/>
    <lineage>
        <taxon>Eukaryota</taxon>
        <taxon>Metazoa</taxon>
        <taxon>Ecdysozoa</taxon>
        <taxon>Arthropoda</taxon>
        <taxon>Hexapoda</taxon>
        <taxon>Insecta</taxon>
        <taxon>Pterygota</taxon>
        <taxon>Neoptera</taxon>
        <taxon>Endopterygota</taxon>
        <taxon>Coleoptera</taxon>
        <taxon>Polyphaga</taxon>
        <taxon>Cucujiformia</taxon>
        <taxon>Tenebrionidae</taxon>
        <taxon>Tenebrio</taxon>
    </lineage>
</organism>
<reference evidence="2" key="1">
    <citation type="journal article" date="2020" name="J Insects Food Feed">
        <title>The yellow mealworm (Tenebrio molitor) genome: a resource for the emerging insects as food and feed industry.</title>
        <authorList>
            <person name="Eriksson T."/>
            <person name="Andere A."/>
            <person name="Kelstrup H."/>
            <person name="Emery V."/>
            <person name="Picard C."/>
        </authorList>
    </citation>
    <scope>NUCLEOTIDE SEQUENCE</scope>
    <source>
        <strain evidence="2">Stoneville</strain>
        <tissue evidence="2">Whole head</tissue>
    </source>
</reference>
<feature type="region of interest" description="Disordered" evidence="1">
    <location>
        <begin position="355"/>
        <end position="388"/>
    </location>
</feature>
<evidence type="ECO:0000313" key="2">
    <source>
        <dbReference type="EMBL" id="KAH0809063.1"/>
    </source>
</evidence>
<protein>
    <submittedName>
        <fullName evidence="2">Uncharacterized protein</fullName>
    </submittedName>
</protein>
<dbReference type="Proteomes" id="UP000719412">
    <property type="component" value="Unassembled WGS sequence"/>
</dbReference>
<proteinExistence type="predicted"/>
<comment type="caution">
    <text evidence="2">The sequence shown here is derived from an EMBL/GenBank/DDBJ whole genome shotgun (WGS) entry which is preliminary data.</text>
</comment>
<keyword evidence="3" id="KW-1185">Reference proteome</keyword>
<dbReference type="AlphaFoldDB" id="A0A8J6L7R1"/>
<reference evidence="2" key="2">
    <citation type="submission" date="2021-08" db="EMBL/GenBank/DDBJ databases">
        <authorList>
            <person name="Eriksson T."/>
        </authorList>
    </citation>
    <scope>NUCLEOTIDE SEQUENCE</scope>
    <source>
        <strain evidence="2">Stoneville</strain>
        <tissue evidence="2">Whole head</tissue>
    </source>
</reference>
<evidence type="ECO:0000256" key="1">
    <source>
        <dbReference type="SAM" id="MobiDB-lite"/>
    </source>
</evidence>
<name>A0A8J6L7R1_TENMO</name>